<protein>
    <submittedName>
        <fullName evidence="1">Uncharacterized protein</fullName>
    </submittedName>
</protein>
<accession>A0A0B0P432</accession>
<name>A0A0B0P432_GOSAR</name>
<dbReference type="AlphaFoldDB" id="A0A0B0P432"/>
<dbReference type="EMBL" id="KN409912">
    <property type="protein sequence ID" value="KHG18131.1"/>
    <property type="molecule type" value="Genomic_DNA"/>
</dbReference>
<organism evidence="1 2">
    <name type="scientific">Gossypium arboreum</name>
    <name type="common">Tree cotton</name>
    <name type="synonym">Gossypium nanking</name>
    <dbReference type="NCBI Taxonomy" id="29729"/>
    <lineage>
        <taxon>Eukaryota</taxon>
        <taxon>Viridiplantae</taxon>
        <taxon>Streptophyta</taxon>
        <taxon>Embryophyta</taxon>
        <taxon>Tracheophyta</taxon>
        <taxon>Spermatophyta</taxon>
        <taxon>Magnoliopsida</taxon>
        <taxon>eudicotyledons</taxon>
        <taxon>Gunneridae</taxon>
        <taxon>Pentapetalae</taxon>
        <taxon>rosids</taxon>
        <taxon>malvids</taxon>
        <taxon>Malvales</taxon>
        <taxon>Malvaceae</taxon>
        <taxon>Malvoideae</taxon>
        <taxon>Gossypium</taxon>
    </lineage>
</organism>
<proteinExistence type="predicted"/>
<reference evidence="2" key="1">
    <citation type="submission" date="2014-09" db="EMBL/GenBank/DDBJ databases">
        <authorList>
            <person name="Mudge J."/>
            <person name="Ramaraj T."/>
            <person name="Lindquist I.E."/>
            <person name="Bharti A.K."/>
            <person name="Sundararajan A."/>
            <person name="Cameron C.T."/>
            <person name="Woodward J.E."/>
            <person name="May G.D."/>
            <person name="Brubaker C."/>
            <person name="Broadhvest J."/>
            <person name="Wilkins T.A."/>
        </authorList>
    </citation>
    <scope>NUCLEOTIDE SEQUENCE</scope>
    <source>
        <strain evidence="2">cv. AKA8401</strain>
    </source>
</reference>
<gene>
    <name evidence="1" type="ORF">F383_22269</name>
</gene>
<evidence type="ECO:0000313" key="1">
    <source>
        <dbReference type="EMBL" id="KHG18131.1"/>
    </source>
</evidence>
<keyword evidence="2" id="KW-1185">Reference proteome</keyword>
<evidence type="ECO:0000313" key="2">
    <source>
        <dbReference type="Proteomes" id="UP000032142"/>
    </source>
</evidence>
<dbReference type="Proteomes" id="UP000032142">
    <property type="component" value="Unassembled WGS sequence"/>
</dbReference>
<sequence length="37" mass="4153">MASVDAIMCFRIRPYLGFGIGEICATVYDHIWDMASV</sequence>